<reference evidence="1" key="1">
    <citation type="journal article" date="2014" name="Front. Microbiol.">
        <title>High frequency of phylogenetically diverse reductive dehalogenase-homologous genes in deep subseafloor sedimentary metagenomes.</title>
        <authorList>
            <person name="Kawai M."/>
            <person name="Futagami T."/>
            <person name="Toyoda A."/>
            <person name="Takaki Y."/>
            <person name="Nishi S."/>
            <person name="Hori S."/>
            <person name="Arai W."/>
            <person name="Tsubouchi T."/>
            <person name="Morono Y."/>
            <person name="Uchiyama I."/>
            <person name="Ito T."/>
            <person name="Fujiyama A."/>
            <person name="Inagaki F."/>
            <person name="Takami H."/>
        </authorList>
    </citation>
    <scope>NUCLEOTIDE SEQUENCE</scope>
    <source>
        <strain evidence="1">Expedition CK06-06</strain>
    </source>
</reference>
<feature type="non-terminal residue" evidence="1">
    <location>
        <position position="1"/>
    </location>
</feature>
<organism evidence="1">
    <name type="scientific">marine sediment metagenome</name>
    <dbReference type="NCBI Taxonomy" id="412755"/>
    <lineage>
        <taxon>unclassified sequences</taxon>
        <taxon>metagenomes</taxon>
        <taxon>ecological metagenomes</taxon>
    </lineage>
</organism>
<protein>
    <submittedName>
        <fullName evidence="1">Uncharacterized protein</fullName>
    </submittedName>
</protein>
<accession>X1QYL4</accession>
<dbReference type="AlphaFoldDB" id="X1QYL4"/>
<sequence length="186" mass="19405">TAHKTTHQDAGSDEISILDLSGEAADVQKSAWTKISGKPTTFTPSLHASSHQNGGSDEISVAGLTGLLAYEQNAGAIKGIPVPTPAAVDDEKAITYDHDTLAFKYLAGGAAAHAITHQDGGIDELDVTDLSGVLADQQPSEFSIVSGLLAKFQGLITGNWTIRTSAADNNWLSVCWSPELSLFCAV</sequence>
<dbReference type="EMBL" id="BARW01012753">
    <property type="protein sequence ID" value="GAI73373.1"/>
    <property type="molecule type" value="Genomic_DNA"/>
</dbReference>
<evidence type="ECO:0000313" key="1">
    <source>
        <dbReference type="EMBL" id="GAI73373.1"/>
    </source>
</evidence>
<proteinExistence type="predicted"/>
<gene>
    <name evidence="1" type="ORF">S12H4_23836</name>
</gene>
<comment type="caution">
    <text evidence="1">The sequence shown here is derived from an EMBL/GenBank/DDBJ whole genome shotgun (WGS) entry which is preliminary data.</text>
</comment>
<feature type="non-terminal residue" evidence="1">
    <location>
        <position position="186"/>
    </location>
</feature>
<name>X1QYL4_9ZZZZ</name>